<feature type="compositionally biased region" description="Polar residues" evidence="2">
    <location>
        <begin position="124"/>
        <end position="138"/>
    </location>
</feature>
<comment type="caution">
    <text evidence="5">The sequence shown here is derived from an EMBL/GenBank/DDBJ whole genome shotgun (WGS) entry which is preliminary data.</text>
</comment>
<accession>A0A3E4UVD3</accession>
<feature type="region of interest" description="Disordered" evidence="2">
    <location>
        <begin position="124"/>
        <end position="237"/>
    </location>
</feature>
<evidence type="ECO:0000313" key="6">
    <source>
        <dbReference type="Proteomes" id="UP000260808"/>
    </source>
</evidence>
<dbReference type="PANTHER" id="PTHR33308">
    <property type="entry name" value="PEPTIDOGLYCAN HYDROLASE FLGJ"/>
    <property type="match status" value="1"/>
</dbReference>
<evidence type="ECO:0000256" key="1">
    <source>
        <dbReference type="ARBA" id="ARBA00022801"/>
    </source>
</evidence>
<evidence type="ECO:0000256" key="3">
    <source>
        <dbReference type="SAM" id="Phobius"/>
    </source>
</evidence>
<dbReference type="Gene3D" id="1.10.530.10">
    <property type="match status" value="1"/>
</dbReference>
<protein>
    <recommendedName>
        <fullName evidence="4">Mannosyl-glycoprotein endo-beta-N-acetylglucosamidase-like domain-containing protein</fullName>
    </recommendedName>
</protein>
<dbReference type="AlphaFoldDB" id="A0A3E4UVD3"/>
<name>A0A3E4UVD3_MEDGN</name>
<keyword evidence="3" id="KW-0472">Membrane</keyword>
<feature type="domain" description="Mannosyl-glycoprotein endo-beta-N-acetylglucosamidase-like" evidence="4">
    <location>
        <begin position="373"/>
        <end position="529"/>
    </location>
</feature>
<dbReference type="Pfam" id="PF01832">
    <property type="entry name" value="Glucosaminidase"/>
    <property type="match status" value="1"/>
</dbReference>
<dbReference type="GO" id="GO:0004040">
    <property type="term" value="F:amidase activity"/>
    <property type="evidence" value="ECO:0007669"/>
    <property type="project" value="InterPro"/>
</dbReference>
<feature type="compositionally biased region" description="Low complexity" evidence="2">
    <location>
        <begin position="169"/>
        <end position="182"/>
    </location>
</feature>
<keyword evidence="3" id="KW-0812">Transmembrane</keyword>
<keyword evidence="3" id="KW-1133">Transmembrane helix</keyword>
<dbReference type="EMBL" id="QSSX01000070">
    <property type="protein sequence ID" value="RGM17308.1"/>
    <property type="molecule type" value="Genomic_DNA"/>
</dbReference>
<dbReference type="Gene3D" id="3.90.1720.10">
    <property type="entry name" value="endopeptidase domain like (from Nostoc punctiforme)"/>
    <property type="match status" value="1"/>
</dbReference>
<organism evidence="5 6">
    <name type="scientific">Mediterraneibacter gnavus</name>
    <name type="common">Ruminococcus gnavus</name>
    <dbReference type="NCBI Taxonomy" id="33038"/>
    <lineage>
        <taxon>Bacteria</taxon>
        <taxon>Bacillati</taxon>
        <taxon>Bacillota</taxon>
        <taxon>Clostridia</taxon>
        <taxon>Lachnospirales</taxon>
        <taxon>Lachnospiraceae</taxon>
        <taxon>Mediterraneibacter</taxon>
    </lineage>
</organism>
<evidence type="ECO:0000259" key="4">
    <source>
        <dbReference type="Pfam" id="PF01832"/>
    </source>
</evidence>
<feature type="transmembrane region" description="Helical" evidence="3">
    <location>
        <begin position="296"/>
        <end position="320"/>
    </location>
</feature>
<dbReference type="PANTHER" id="PTHR33308:SF9">
    <property type="entry name" value="PEPTIDOGLYCAN HYDROLASE FLGJ"/>
    <property type="match status" value="1"/>
</dbReference>
<reference evidence="5 6" key="1">
    <citation type="submission" date="2018-08" db="EMBL/GenBank/DDBJ databases">
        <title>A genome reference for cultivated species of the human gut microbiota.</title>
        <authorList>
            <person name="Zou Y."/>
            <person name="Xue W."/>
            <person name="Luo G."/>
        </authorList>
    </citation>
    <scope>NUCLEOTIDE SEQUENCE [LARGE SCALE GENOMIC DNA]</scope>
    <source>
        <strain evidence="5 6">TF01-20-2</strain>
    </source>
</reference>
<dbReference type="InterPro" id="IPR002901">
    <property type="entry name" value="MGlyc_endo_b_GlcNAc-like_dom"/>
</dbReference>
<gene>
    <name evidence="5" type="ORF">DXC31_16430</name>
</gene>
<evidence type="ECO:0000313" key="5">
    <source>
        <dbReference type="EMBL" id="RGM17308.1"/>
    </source>
</evidence>
<evidence type="ECO:0000256" key="2">
    <source>
        <dbReference type="SAM" id="MobiDB-lite"/>
    </source>
</evidence>
<sequence>MRLNETKRKQRDLQEEELEALWNQMELQNHLKKKKNWDAWMDGEVEAQIEEEIQEYLAASSDPTVYLNRKEAKAWNRMPKSKQKRLLQKGSQQVFKEWQAGKRKEFSGDKRNPEDSMEDLVFLQSGTSPSGMQKSGRTGQKGIWKPEGVSGMQEPSRGNAFPPFGQMQSSSRPGRAGRAGSRNFRNLREGKPGSQMRGDQQEPARSAMQGRSPSGYTGAGATGMKHPGASVANSTPSVTPATLATRTAKKTAQTFQTYIQGVNQAAQQAIGEERAKLEDARQQHAQVGDLPSFVKYLGATVGSMVLAGAAMVLQLAAALLTVLVTMLAFLLVAVLAISLIVSVILSLIGGFLDQQPATGHGLPPFITEDMMEAFFAVQEESGIPVSTGVAQVIAESGFGLYGPGGDNGQGLSQLAYEYKNLFGIKYFSGDKYAIGGVDLSTGEETGNGNTTITAAFAVYPDYGACIRQRGWMLSREPYASKVSAYRNKNDKKYSKEDARGFMNGIRAAGWATDSAYVEKCVQHMDNYNLYRFDNMTYEEYQKSGGGNYDGTVTPLMQSIVDHAAKNQGIYPCTPDMCAQWVTGIYQAAGAPTIPYGNAIDMWNNYKNTGNTSMENIPPGAIVCGSGYGTMGSIYGHVGIYLGNGMVANNRGYFSVESLEEWCSWQTATCQGHQGWIGWVFPGGVPAN</sequence>
<keyword evidence="1" id="KW-0378">Hydrolase</keyword>
<dbReference type="InterPro" id="IPR051056">
    <property type="entry name" value="Glycosyl_Hydrolase_73"/>
</dbReference>
<feature type="transmembrane region" description="Helical" evidence="3">
    <location>
        <begin position="326"/>
        <end position="352"/>
    </location>
</feature>
<proteinExistence type="predicted"/>
<dbReference type="Proteomes" id="UP000260808">
    <property type="component" value="Unassembled WGS sequence"/>
</dbReference>